<keyword evidence="1" id="KW-0812">Transmembrane</keyword>
<dbReference type="Proteomes" id="UP000006322">
    <property type="component" value="Unassembled WGS sequence"/>
</dbReference>
<feature type="transmembrane region" description="Helical" evidence="1">
    <location>
        <begin position="12"/>
        <end position="34"/>
    </location>
</feature>
<keyword evidence="3" id="KW-1185">Reference proteome</keyword>
<evidence type="ECO:0000313" key="3">
    <source>
        <dbReference type="Proteomes" id="UP000006322"/>
    </source>
</evidence>
<evidence type="ECO:0000313" key="2">
    <source>
        <dbReference type="EMBL" id="GAC33926.1"/>
    </source>
</evidence>
<protein>
    <submittedName>
        <fullName evidence="2">Uncharacterized protein</fullName>
    </submittedName>
</protein>
<evidence type="ECO:0000256" key="1">
    <source>
        <dbReference type="SAM" id="Phobius"/>
    </source>
</evidence>
<gene>
    <name evidence="2" type="ORF">GPLA_3033</name>
</gene>
<organism evidence="2 3">
    <name type="scientific">Paraglaciecola polaris LMG 21857</name>
    <dbReference type="NCBI Taxonomy" id="1129793"/>
    <lineage>
        <taxon>Bacteria</taxon>
        <taxon>Pseudomonadati</taxon>
        <taxon>Pseudomonadota</taxon>
        <taxon>Gammaproteobacteria</taxon>
        <taxon>Alteromonadales</taxon>
        <taxon>Alteromonadaceae</taxon>
        <taxon>Paraglaciecola</taxon>
    </lineage>
</organism>
<proteinExistence type="predicted"/>
<dbReference type="AlphaFoldDB" id="K6ZCW2"/>
<dbReference type="STRING" id="1129793.GPLA_3033"/>
<accession>K6ZCW2</accession>
<keyword evidence="1" id="KW-0472">Membrane</keyword>
<sequence>MNNNENQYTIKQLGKVTMLLLIFASYDVMLPQLFSTDSSLANYE</sequence>
<name>K6ZCW2_9ALTE</name>
<keyword evidence="1" id="KW-1133">Transmembrane helix</keyword>
<comment type="caution">
    <text evidence="2">The sequence shown here is derived from an EMBL/GenBank/DDBJ whole genome shotgun (WGS) entry which is preliminary data.</text>
</comment>
<dbReference type="EMBL" id="BAER01000076">
    <property type="protein sequence ID" value="GAC33926.1"/>
    <property type="molecule type" value="Genomic_DNA"/>
</dbReference>
<reference evidence="3" key="1">
    <citation type="journal article" date="2014" name="Environ. Microbiol.">
        <title>Comparative genomics of the marine bacterial genus Glaciecola reveals the high degree of genomic diversity and genomic characteristic for cold adaptation.</title>
        <authorList>
            <person name="Qin Q.L."/>
            <person name="Xie B.B."/>
            <person name="Yu Y."/>
            <person name="Shu Y.L."/>
            <person name="Rong J.C."/>
            <person name="Zhang Y.J."/>
            <person name="Zhao D.L."/>
            <person name="Chen X.L."/>
            <person name="Zhang X.Y."/>
            <person name="Chen B."/>
            <person name="Zhou B.C."/>
            <person name="Zhang Y.Z."/>
        </authorList>
    </citation>
    <scope>NUCLEOTIDE SEQUENCE [LARGE SCALE GENOMIC DNA]</scope>
    <source>
        <strain evidence="3">LMG 21857</strain>
    </source>
</reference>